<keyword evidence="1" id="KW-0805">Transcription regulation</keyword>
<proteinExistence type="predicted"/>
<dbReference type="SMART" id="SM00342">
    <property type="entry name" value="HTH_ARAC"/>
    <property type="match status" value="1"/>
</dbReference>
<evidence type="ECO:0000256" key="1">
    <source>
        <dbReference type="ARBA" id="ARBA00023015"/>
    </source>
</evidence>
<keyword evidence="3" id="KW-0804">Transcription</keyword>
<dbReference type="InterPro" id="IPR018062">
    <property type="entry name" value="HTH_AraC-typ_CS"/>
</dbReference>
<dbReference type="PANTHER" id="PTHR43280">
    <property type="entry name" value="ARAC-FAMILY TRANSCRIPTIONAL REGULATOR"/>
    <property type="match status" value="1"/>
</dbReference>
<dbReference type="InterPro" id="IPR009057">
    <property type="entry name" value="Homeodomain-like_sf"/>
</dbReference>
<sequence>MDVLKLAIPPLPQFLTIGRSVWAPGMQHFERAFPVYDMLLVGSGALYMTEEEREYEILPGTMLLLEPDKRHVGHRPCAEPTLIYWVHFSHAPACGRMTEKEVAWSVRVREGTDSDWSAEEQYLYLPKRGAVDLQALRPLLEEMLKRRGGLTMEHAVDQQLLFGRLLSALQAGLRDSRQGSRSYQVAERVKRYLDEHYREPYSAERIADALHFNADYAARCLRKLTGMSPLQYHHHVRLEEAKRLLLGTSLPLTEVAEQVGFTDVNYFIRIFRQTAGVTPGAYRRSAAGFV</sequence>
<dbReference type="SUPFAM" id="SSF51215">
    <property type="entry name" value="Regulatory protein AraC"/>
    <property type="match status" value="1"/>
</dbReference>
<dbReference type="EMBL" id="JAQAGZ010000008">
    <property type="protein sequence ID" value="MCZ8513499.1"/>
    <property type="molecule type" value="Genomic_DNA"/>
</dbReference>
<evidence type="ECO:0000313" key="6">
    <source>
        <dbReference type="Proteomes" id="UP001527882"/>
    </source>
</evidence>
<reference evidence="5 6" key="1">
    <citation type="submission" date="2022-12" db="EMBL/GenBank/DDBJ databases">
        <title>Draft genome sequence of Paenibacillus sp. dW9.</title>
        <authorList>
            <person name="Choi E.-W."/>
            <person name="Kim D.-U."/>
        </authorList>
    </citation>
    <scope>NUCLEOTIDE SEQUENCE [LARGE SCALE GENOMIC DNA]</scope>
    <source>
        <strain evidence="6">dW9</strain>
    </source>
</reference>
<evidence type="ECO:0000259" key="4">
    <source>
        <dbReference type="PROSITE" id="PS01124"/>
    </source>
</evidence>
<evidence type="ECO:0000256" key="3">
    <source>
        <dbReference type="ARBA" id="ARBA00023163"/>
    </source>
</evidence>
<dbReference type="Gene3D" id="1.10.10.60">
    <property type="entry name" value="Homeodomain-like"/>
    <property type="match status" value="2"/>
</dbReference>
<organism evidence="5 6">
    <name type="scientific">Paenibacillus gyeongsangnamensis</name>
    <dbReference type="NCBI Taxonomy" id="3388067"/>
    <lineage>
        <taxon>Bacteria</taxon>
        <taxon>Bacillati</taxon>
        <taxon>Bacillota</taxon>
        <taxon>Bacilli</taxon>
        <taxon>Bacillales</taxon>
        <taxon>Paenibacillaceae</taxon>
        <taxon>Paenibacillus</taxon>
    </lineage>
</organism>
<protein>
    <submittedName>
        <fullName evidence="5">AraC family transcriptional regulator</fullName>
    </submittedName>
</protein>
<dbReference type="PROSITE" id="PS01124">
    <property type="entry name" value="HTH_ARAC_FAMILY_2"/>
    <property type="match status" value="1"/>
</dbReference>
<dbReference type="SUPFAM" id="SSF46689">
    <property type="entry name" value="Homeodomain-like"/>
    <property type="match status" value="2"/>
</dbReference>
<evidence type="ECO:0000256" key="2">
    <source>
        <dbReference type="ARBA" id="ARBA00023125"/>
    </source>
</evidence>
<dbReference type="RefSeq" id="WP_269882021.1">
    <property type="nucleotide sequence ID" value="NZ_JAQAGZ010000008.1"/>
</dbReference>
<gene>
    <name evidence="5" type="ORF">O9H85_13865</name>
</gene>
<dbReference type="Pfam" id="PF12833">
    <property type="entry name" value="HTH_18"/>
    <property type="match status" value="1"/>
</dbReference>
<dbReference type="PROSITE" id="PS00041">
    <property type="entry name" value="HTH_ARAC_FAMILY_1"/>
    <property type="match status" value="1"/>
</dbReference>
<dbReference type="InterPro" id="IPR018060">
    <property type="entry name" value="HTH_AraC"/>
</dbReference>
<dbReference type="PANTHER" id="PTHR43280:SF2">
    <property type="entry name" value="HTH-TYPE TRANSCRIPTIONAL REGULATOR EXSA"/>
    <property type="match status" value="1"/>
</dbReference>
<evidence type="ECO:0000313" key="5">
    <source>
        <dbReference type="EMBL" id="MCZ8513499.1"/>
    </source>
</evidence>
<feature type="domain" description="HTH araC/xylS-type" evidence="4">
    <location>
        <begin position="187"/>
        <end position="285"/>
    </location>
</feature>
<name>A0ABT4Q9E3_9BACL</name>
<dbReference type="Proteomes" id="UP001527882">
    <property type="component" value="Unassembled WGS sequence"/>
</dbReference>
<keyword evidence="2" id="KW-0238">DNA-binding</keyword>
<comment type="caution">
    <text evidence="5">The sequence shown here is derived from an EMBL/GenBank/DDBJ whole genome shotgun (WGS) entry which is preliminary data.</text>
</comment>
<accession>A0ABT4Q9E3</accession>
<dbReference type="InterPro" id="IPR037923">
    <property type="entry name" value="HTH-like"/>
</dbReference>
<keyword evidence="6" id="KW-1185">Reference proteome</keyword>
<dbReference type="InterPro" id="IPR020449">
    <property type="entry name" value="Tscrpt_reg_AraC-type_HTH"/>
</dbReference>
<dbReference type="PRINTS" id="PR00032">
    <property type="entry name" value="HTHARAC"/>
</dbReference>